<sequence>MIFMIIFVVFWFLFGFKKIKKNQDIVKFNLLNDKIHNLRFKEIPEKFLEMEKWKFYRKEIVCEIIKKIDKQIGTNSDNISENRKLLKNIKQVNQTKQVNQNEILELKEKIYKLEKQNDNLENDKLIIEKYKLLEQNLKMQDEYSYKELSQNPEYEDFIKCQDKFLEIKKELIDMFYKRFYYIAIQNLNQFYLELNSFLKDKETQKILDSLEEKTFINDIKSSINEIERYLNLLKQISEPIQNNNNIKHHITHLESSFIFLQQINKIYFKILQEMQYKDILYVEILEEMNDKGIFYKHDKNIKIRRADSTIEIITKKFPNEIYRYEEINSSSSSRKGPDENIIQKFLTSPKKKYKLFIEKEWCIDYIKQFERNFPENLYNINHIKYDIFNNIFKSETEFRKYFFQNDTTKLNFGNFNNLLCCEEFTQNPYYLDLKHFQNKELISFFKNIVYISDLIQEKIQYQSEKN</sequence>
<accession>A0A559KJ06</accession>
<feature type="coiled-coil region" evidence="1">
    <location>
        <begin position="82"/>
        <end position="123"/>
    </location>
</feature>
<dbReference type="EMBL" id="VIAE01000011">
    <property type="protein sequence ID" value="TVY12111.1"/>
    <property type="molecule type" value="Genomic_DNA"/>
</dbReference>
<protein>
    <submittedName>
        <fullName evidence="2">Uncharacterized protein</fullName>
    </submittedName>
</protein>
<dbReference type="RefSeq" id="WP_144658538.1">
    <property type="nucleotide sequence ID" value="NZ_VIAE01000011.1"/>
</dbReference>
<evidence type="ECO:0000313" key="3">
    <source>
        <dbReference type="Proteomes" id="UP000320078"/>
    </source>
</evidence>
<proteinExistence type="predicted"/>
<organism evidence="2 3">
    <name type="scientific">Candidatus Phytoplasma pini</name>
    <dbReference type="NCBI Taxonomy" id="267362"/>
    <lineage>
        <taxon>Bacteria</taxon>
        <taxon>Bacillati</taxon>
        <taxon>Mycoplasmatota</taxon>
        <taxon>Mollicutes</taxon>
        <taxon>Acholeplasmatales</taxon>
        <taxon>Acholeplasmataceae</taxon>
        <taxon>Candidatus Phytoplasma</taxon>
    </lineage>
</organism>
<evidence type="ECO:0000256" key="1">
    <source>
        <dbReference type="SAM" id="Coils"/>
    </source>
</evidence>
<reference evidence="2 3" key="1">
    <citation type="submission" date="2019-06" db="EMBL/GenBank/DDBJ databases">
        <title>Draft Genome Sequence of Candidatus Phytoplasma pini-Related Strain MDPP: A Resource for Comparative Genomics of Gymnosperm-infecting Phytoplasmas.</title>
        <authorList>
            <person name="Cai W."/>
            <person name="Costanzo S."/>
            <person name="Shao J."/>
            <person name="Zhao Y."/>
            <person name="Davis R."/>
        </authorList>
    </citation>
    <scope>NUCLEOTIDE SEQUENCE [LARGE SCALE GENOMIC DNA]</scope>
    <source>
        <strain evidence="2 3">MDPP</strain>
    </source>
</reference>
<keyword evidence="3" id="KW-1185">Reference proteome</keyword>
<gene>
    <name evidence="2" type="ORF">MDPP_00348</name>
</gene>
<name>A0A559KJ06_9MOLU</name>
<keyword evidence="1" id="KW-0175">Coiled coil</keyword>
<evidence type="ECO:0000313" key="2">
    <source>
        <dbReference type="EMBL" id="TVY12111.1"/>
    </source>
</evidence>
<dbReference type="Proteomes" id="UP000320078">
    <property type="component" value="Unassembled WGS sequence"/>
</dbReference>
<comment type="caution">
    <text evidence="2">The sequence shown here is derived from an EMBL/GenBank/DDBJ whole genome shotgun (WGS) entry which is preliminary data.</text>
</comment>
<dbReference type="AlphaFoldDB" id="A0A559KJ06"/>